<dbReference type="SUPFAM" id="SSF53383">
    <property type="entry name" value="PLP-dependent transferases"/>
    <property type="match status" value="1"/>
</dbReference>
<feature type="modified residue" description="N6-(pyridoxal phosphate)lysine" evidence="8 9">
    <location>
        <position position="297"/>
    </location>
</feature>
<dbReference type="Pfam" id="PF03841">
    <property type="entry name" value="SelA"/>
    <property type="match status" value="1"/>
</dbReference>
<keyword evidence="4 8" id="KW-0663">Pyridoxal phosphate</keyword>
<evidence type="ECO:0000256" key="10">
    <source>
        <dbReference type="SAM" id="MobiDB-lite"/>
    </source>
</evidence>
<dbReference type="HAMAP" id="MF_00423">
    <property type="entry name" value="SelA"/>
    <property type="match status" value="1"/>
</dbReference>
<dbReference type="GO" id="GO:0004125">
    <property type="term" value="F:L-seryl-tRNA(Sec) selenium transferase activity"/>
    <property type="evidence" value="ECO:0007669"/>
    <property type="project" value="UniProtKB-UniRule"/>
</dbReference>
<dbReference type="GO" id="GO:0001514">
    <property type="term" value="P:selenocysteine incorporation"/>
    <property type="evidence" value="ECO:0007669"/>
    <property type="project" value="UniProtKB-UniRule"/>
</dbReference>
<evidence type="ECO:0000256" key="8">
    <source>
        <dbReference type="HAMAP-Rule" id="MF_00423"/>
    </source>
</evidence>
<comment type="pathway">
    <text evidence="8">Aminoacyl-tRNA biosynthesis; selenocysteinyl-tRNA(Sec) biosynthesis; selenocysteinyl-tRNA(Sec) from L-seryl-tRNA(Sec) (bacterial route): step 1/1.</text>
</comment>
<feature type="domain" description="L-seryl-tRNA selenium transferase N-terminal" evidence="11">
    <location>
        <begin position="8"/>
        <end position="47"/>
    </location>
</feature>
<accession>A0A8J7CM76</accession>
<evidence type="ECO:0000256" key="1">
    <source>
        <dbReference type="ARBA" id="ARBA00001933"/>
    </source>
</evidence>
<keyword evidence="6 8" id="KW-0711">Selenium</keyword>
<evidence type="ECO:0000256" key="2">
    <source>
        <dbReference type="ARBA" id="ARBA00022490"/>
    </source>
</evidence>
<dbReference type="InterPro" id="IPR004534">
    <property type="entry name" value="SelA_trans"/>
</dbReference>
<dbReference type="UniPathway" id="UPA00906">
    <property type="reaction ID" value="UER00896"/>
</dbReference>
<dbReference type="Gene3D" id="3.40.640.10">
    <property type="entry name" value="Type I PLP-dependent aspartate aminotransferase-like (Major domain)"/>
    <property type="match status" value="1"/>
</dbReference>
<dbReference type="InterPro" id="IPR025862">
    <property type="entry name" value="SelA_trans_N_dom"/>
</dbReference>
<feature type="region of interest" description="Disordered" evidence="10">
    <location>
        <begin position="378"/>
        <end position="407"/>
    </location>
</feature>
<proteinExistence type="inferred from homology"/>
<sequence length="468" mass="49737">MGQIQNLLRKFPSLDAVLEDPGFKPVVERFGRELATRLLRRELGRLRQSVLDGADLPEGAVSIAALAAGTVGAGEALLAPSPVTVVNAGGVVVHTNLGRSLLGDRAADRVAEAARGYMTLEYDLETGGRGSRMAHFDRLMDDLFPGYGFLIVNNNAAAILIALKALAGGREVVVSRGELVEIGGSFRVPDIFSASGALLREVGTTNRTRVEDFTAATTENTAAWLKVHTSNFRIVGFTEEPALAGMVTASREKGVPLIVDWGSGDLADLGGLGIRDEMPVQKILEAGADVVTFSGDKLLGGPQAGFAVGKPDLIAKMRKDPLSRVCRLDRLKICALRETLASYVMGTEFEDVPTLKMLALTPQEIKTRTEAVIGEATSRGADATRMSTRPGVSRTGGGSSPTGERPTTLLAVAGRNGDEGRLEAKLRKGSPAVIARVQDGDLLLDLRTVLPDQDKIISRRLAEILKQP</sequence>
<comment type="cofactor">
    <cofactor evidence="1 8 9">
        <name>pyridoxal 5'-phosphate</name>
        <dbReference type="ChEBI" id="CHEBI:597326"/>
    </cofactor>
</comment>
<dbReference type="InterPro" id="IPR018319">
    <property type="entry name" value="SelA-like"/>
</dbReference>
<keyword evidence="3 8" id="KW-0808">Transferase</keyword>
<evidence type="ECO:0000256" key="6">
    <source>
        <dbReference type="ARBA" id="ARBA00023266"/>
    </source>
</evidence>
<evidence type="ECO:0000256" key="5">
    <source>
        <dbReference type="ARBA" id="ARBA00022917"/>
    </source>
</evidence>
<evidence type="ECO:0000256" key="9">
    <source>
        <dbReference type="PIRSR" id="PIRSR618319-50"/>
    </source>
</evidence>
<dbReference type="PANTHER" id="PTHR32328:SF0">
    <property type="entry name" value="L-SERYL-TRNA(SEC) SELENIUM TRANSFERASE"/>
    <property type="match status" value="1"/>
</dbReference>
<dbReference type="Gene3D" id="3.90.1150.180">
    <property type="match status" value="1"/>
</dbReference>
<dbReference type="PANTHER" id="PTHR32328">
    <property type="entry name" value="L-SERYL-TRNA(SEC) SELENIUM TRANSFERASE"/>
    <property type="match status" value="1"/>
</dbReference>
<comment type="similarity">
    <text evidence="7 8">Belongs to the SelA family.</text>
</comment>
<comment type="catalytic activity">
    <reaction evidence="8">
        <text>L-seryl-tRNA(Sec) + selenophosphate + H(+) = L-selenocysteinyl-tRNA(Sec) + phosphate</text>
        <dbReference type="Rhea" id="RHEA:22728"/>
        <dbReference type="Rhea" id="RHEA-COMP:9742"/>
        <dbReference type="Rhea" id="RHEA-COMP:9743"/>
        <dbReference type="ChEBI" id="CHEBI:15378"/>
        <dbReference type="ChEBI" id="CHEBI:16144"/>
        <dbReference type="ChEBI" id="CHEBI:43474"/>
        <dbReference type="ChEBI" id="CHEBI:78533"/>
        <dbReference type="ChEBI" id="CHEBI:78573"/>
        <dbReference type="EC" id="2.9.1.1"/>
    </reaction>
</comment>
<dbReference type="EC" id="2.9.1.1" evidence="8"/>
<dbReference type="GO" id="GO:0005737">
    <property type="term" value="C:cytoplasm"/>
    <property type="evidence" value="ECO:0007669"/>
    <property type="project" value="UniProtKB-SubCell"/>
</dbReference>
<dbReference type="InterPro" id="IPR015424">
    <property type="entry name" value="PyrdxlP-dep_Trfase"/>
</dbReference>
<dbReference type="InterPro" id="IPR015421">
    <property type="entry name" value="PyrdxlP-dep_Trfase_major"/>
</dbReference>
<dbReference type="Pfam" id="PF12390">
    <property type="entry name" value="Se-cys_synth_N"/>
    <property type="match status" value="1"/>
</dbReference>
<evidence type="ECO:0000313" key="12">
    <source>
        <dbReference type="EMBL" id="MBD3869073.1"/>
    </source>
</evidence>
<name>A0A8J7CM76_9BACT</name>
<comment type="caution">
    <text evidence="12">The sequence shown here is derived from an EMBL/GenBank/DDBJ whole genome shotgun (WGS) entry which is preliminary data.</text>
</comment>
<evidence type="ECO:0000256" key="7">
    <source>
        <dbReference type="ARBA" id="ARBA00044507"/>
    </source>
</evidence>
<reference evidence="12 13" key="1">
    <citation type="submission" date="2020-08" db="EMBL/GenBank/DDBJ databases">
        <title>Acidobacteriota in marine sediments use diverse sulfur dissimilation pathways.</title>
        <authorList>
            <person name="Wasmund K."/>
        </authorList>
    </citation>
    <scope>NUCLEOTIDE SEQUENCE [LARGE SCALE GENOMIC DNA]</scope>
    <source>
        <strain evidence="12">MAG AM4</strain>
    </source>
</reference>
<dbReference type="Proteomes" id="UP000648239">
    <property type="component" value="Unassembled WGS sequence"/>
</dbReference>
<evidence type="ECO:0000313" key="13">
    <source>
        <dbReference type="Proteomes" id="UP000648239"/>
    </source>
</evidence>
<dbReference type="EMBL" id="JACXWD010000057">
    <property type="protein sequence ID" value="MBD3869073.1"/>
    <property type="molecule type" value="Genomic_DNA"/>
</dbReference>
<evidence type="ECO:0000256" key="4">
    <source>
        <dbReference type="ARBA" id="ARBA00022898"/>
    </source>
</evidence>
<keyword evidence="2 8" id="KW-0963">Cytoplasm</keyword>
<dbReference type="GO" id="GO:0001717">
    <property type="term" value="P:conversion of seryl-tRNAsec to selenocys-tRNAsec"/>
    <property type="evidence" value="ECO:0007669"/>
    <property type="project" value="UniProtKB-UniRule"/>
</dbReference>
<organism evidence="12 13">
    <name type="scientific">Candidatus Polarisedimenticola svalbardensis</name>
    <dbReference type="NCBI Taxonomy" id="2886004"/>
    <lineage>
        <taxon>Bacteria</taxon>
        <taxon>Pseudomonadati</taxon>
        <taxon>Acidobacteriota</taxon>
        <taxon>Candidatus Polarisedimenticolia</taxon>
        <taxon>Candidatus Polarisedimenticolales</taxon>
        <taxon>Candidatus Polarisedimenticolaceae</taxon>
        <taxon>Candidatus Polarisedimenticola</taxon>
    </lineage>
</organism>
<keyword evidence="5 8" id="KW-0648">Protein biosynthesis</keyword>
<evidence type="ECO:0000256" key="3">
    <source>
        <dbReference type="ARBA" id="ARBA00022679"/>
    </source>
</evidence>
<comment type="subcellular location">
    <subcellularLocation>
        <location evidence="8">Cytoplasm</location>
    </subcellularLocation>
</comment>
<comment type="function">
    <text evidence="8">Converts seryl-tRNA(Sec) to selenocysteinyl-tRNA(Sec) required for selenoprotein biosynthesis.</text>
</comment>
<dbReference type="AlphaFoldDB" id="A0A8J7CM76"/>
<dbReference type="NCBIfam" id="TIGR00474">
    <property type="entry name" value="selA"/>
    <property type="match status" value="1"/>
</dbReference>
<evidence type="ECO:0000259" key="11">
    <source>
        <dbReference type="Pfam" id="PF12390"/>
    </source>
</evidence>
<protein>
    <recommendedName>
        <fullName evidence="8">L-seryl-tRNA(Sec) selenium transferase</fullName>
        <ecNumber evidence="8">2.9.1.1</ecNumber>
    </recommendedName>
    <alternativeName>
        <fullName evidence="8">Selenocysteine synthase</fullName>
        <shortName evidence="8">Sec synthase</shortName>
    </alternativeName>
    <alternativeName>
        <fullName evidence="8">Selenocysteinyl-tRNA(Sec) synthase</fullName>
    </alternativeName>
</protein>
<gene>
    <name evidence="8" type="primary">selA</name>
    <name evidence="12" type="ORF">IFK94_13195</name>
</gene>